<evidence type="ECO:0000313" key="3">
    <source>
        <dbReference type="Proteomes" id="UP001583172"/>
    </source>
</evidence>
<accession>A0ABR3VL02</accession>
<dbReference type="EMBL" id="JAZGSY010000038">
    <property type="protein sequence ID" value="KAL1842580.1"/>
    <property type="molecule type" value="Genomic_DNA"/>
</dbReference>
<comment type="caution">
    <text evidence="2">The sequence shown here is derived from an EMBL/GenBank/DDBJ whole genome shotgun (WGS) entry which is preliminary data.</text>
</comment>
<gene>
    <name evidence="2" type="ORF">VTJ49DRAFT_4760</name>
</gene>
<protein>
    <submittedName>
        <fullName evidence="2">Uncharacterized protein</fullName>
    </submittedName>
</protein>
<name>A0ABR3VL02_HUMIN</name>
<evidence type="ECO:0000313" key="2">
    <source>
        <dbReference type="EMBL" id="KAL1842580.1"/>
    </source>
</evidence>
<sequence>MVKYTSLALAAVAAFIAPAMGSPACKPKSSTTTSSTTSVITTAPDCVFRPQATWYALDSPKCDFKCPTSIPWCIADAAVTVPCGCTAVTVSPTTTTLCPTNTNNCAQCSTGWGIVTFTETGCPTPAPTAP</sequence>
<evidence type="ECO:0000256" key="1">
    <source>
        <dbReference type="SAM" id="SignalP"/>
    </source>
</evidence>
<dbReference type="Proteomes" id="UP001583172">
    <property type="component" value="Unassembled WGS sequence"/>
</dbReference>
<reference evidence="2 3" key="1">
    <citation type="journal article" date="2024" name="Commun. Biol.">
        <title>Comparative genomic analysis of thermophilic fungi reveals convergent evolutionary adaptations and gene losses.</title>
        <authorList>
            <person name="Steindorff A.S."/>
            <person name="Aguilar-Pontes M.V."/>
            <person name="Robinson A.J."/>
            <person name="Andreopoulos B."/>
            <person name="LaButti K."/>
            <person name="Kuo A."/>
            <person name="Mondo S."/>
            <person name="Riley R."/>
            <person name="Otillar R."/>
            <person name="Haridas S."/>
            <person name="Lipzen A."/>
            <person name="Grimwood J."/>
            <person name="Schmutz J."/>
            <person name="Clum A."/>
            <person name="Reid I.D."/>
            <person name="Moisan M.C."/>
            <person name="Butler G."/>
            <person name="Nguyen T.T.M."/>
            <person name="Dewar K."/>
            <person name="Conant G."/>
            <person name="Drula E."/>
            <person name="Henrissat B."/>
            <person name="Hansel C."/>
            <person name="Singer S."/>
            <person name="Hutchinson M.I."/>
            <person name="de Vries R.P."/>
            <person name="Natvig D.O."/>
            <person name="Powell A.J."/>
            <person name="Tsang A."/>
            <person name="Grigoriev I.V."/>
        </authorList>
    </citation>
    <scope>NUCLEOTIDE SEQUENCE [LARGE SCALE GENOMIC DNA]</scope>
    <source>
        <strain evidence="2 3">CBS 620.91</strain>
    </source>
</reference>
<proteinExistence type="predicted"/>
<feature type="chain" id="PRO_5046499979" evidence="1">
    <location>
        <begin position="22"/>
        <end position="130"/>
    </location>
</feature>
<keyword evidence="1" id="KW-0732">Signal</keyword>
<keyword evidence="3" id="KW-1185">Reference proteome</keyword>
<feature type="signal peptide" evidence="1">
    <location>
        <begin position="1"/>
        <end position="21"/>
    </location>
</feature>
<organism evidence="2 3">
    <name type="scientific">Humicola insolens</name>
    <name type="common">Soft-rot fungus</name>
    <dbReference type="NCBI Taxonomy" id="85995"/>
    <lineage>
        <taxon>Eukaryota</taxon>
        <taxon>Fungi</taxon>
        <taxon>Dikarya</taxon>
        <taxon>Ascomycota</taxon>
        <taxon>Pezizomycotina</taxon>
        <taxon>Sordariomycetes</taxon>
        <taxon>Sordariomycetidae</taxon>
        <taxon>Sordariales</taxon>
        <taxon>Chaetomiaceae</taxon>
        <taxon>Mycothermus</taxon>
    </lineage>
</organism>